<evidence type="ECO:0000313" key="3">
    <source>
        <dbReference type="Proteomes" id="UP000708347"/>
    </source>
</evidence>
<proteinExistence type="predicted"/>
<accession>A0ABX2JUT1</accession>
<gene>
    <name evidence="2" type="ORF">FEG63_06615</name>
</gene>
<feature type="chain" id="PRO_5045814729" evidence="1">
    <location>
        <begin position="28"/>
        <end position="303"/>
    </location>
</feature>
<name>A0ABX2JUT1_9MYCO</name>
<comment type="caution">
    <text evidence="2">The sequence shown here is derived from an EMBL/GenBank/DDBJ whole genome shotgun (WGS) entry which is preliminary data.</text>
</comment>
<reference evidence="2 3" key="1">
    <citation type="submission" date="2019-05" db="EMBL/GenBank/DDBJ databases">
        <title>Mycolicibacterium sphagni ENV482 genome assembly.</title>
        <authorList>
            <person name="Chen W."/>
            <person name="Faulkner N.W."/>
            <person name="Hyman M.R."/>
        </authorList>
    </citation>
    <scope>NUCLEOTIDE SEQUENCE [LARGE SCALE GENOMIC DNA]</scope>
    <source>
        <strain evidence="2 3">ENV482</strain>
    </source>
</reference>
<dbReference type="Proteomes" id="UP000708347">
    <property type="component" value="Unassembled WGS sequence"/>
</dbReference>
<evidence type="ECO:0000313" key="2">
    <source>
        <dbReference type="EMBL" id="NTY59225.1"/>
    </source>
</evidence>
<keyword evidence="3" id="KW-1185">Reference proteome</keyword>
<evidence type="ECO:0000256" key="1">
    <source>
        <dbReference type="SAM" id="SignalP"/>
    </source>
</evidence>
<dbReference type="EMBL" id="VBSB01000005">
    <property type="protein sequence ID" value="NTY59225.1"/>
    <property type="molecule type" value="Genomic_DNA"/>
</dbReference>
<feature type="signal peptide" evidence="1">
    <location>
        <begin position="1"/>
        <end position="27"/>
    </location>
</feature>
<sequence>MAIRVAAARSRGTRLLCIAIGSATLTAAGLASAPAGNATCASFFGIGNSASCTSNLTSVAVAIGPNAQAHAAGLFGTAIAIGDGAESAVHNGSVFNVATVVGDNSSSDAAGFLSAAMTFGSKSVADAGGTAQLANIALAVGNGQGGAAAKGYGNVAVNILTLGDIGGASAEGILNIAVNAFGSASSTTVSAANAIGMLNGAVTLFGRGNQASAGLVSSKATGSLAFVVGGSSNTVTAGPGPFAIAGSVGQHHSTVAKVGPGININGVVVGGAAAVEAAAAHKPVVHTGTATARSARKHHPNGA</sequence>
<organism evidence="2 3">
    <name type="scientific">Mycolicibacterium sphagni</name>
    <dbReference type="NCBI Taxonomy" id="1786"/>
    <lineage>
        <taxon>Bacteria</taxon>
        <taxon>Bacillati</taxon>
        <taxon>Actinomycetota</taxon>
        <taxon>Actinomycetes</taxon>
        <taxon>Mycobacteriales</taxon>
        <taxon>Mycobacteriaceae</taxon>
        <taxon>Mycolicibacterium</taxon>
    </lineage>
</organism>
<keyword evidence="1" id="KW-0732">Signal</keyword>
<protein>
    <submittedName>
        <fullName evidence="2">Uncharacterized protein</fullName>
    </submittedName>
</protein>